<comment type="caution">
    <text evidence="2">The sequence shown here is derived from an EMBL/GenBank/DDBJ whole genome shotgun (WGS) entry which is preliminary data.</text>
</comment>
<feature type="transmembrane region" description="Helical" evidence="1">
    <location>
        <begin position="42"/>
        <end position="60"/>
    </location>
</feature>
<dbReference type="EMBL" id="JABRWJ010000004">
    <property type="protein sequence ID" value="NRF68238.1"/>
    <property type="molecule type" value="Genomic_DNA"/>
</dbReference>
<sequence>MEIQPKTLGIPLRRNARWGFVLAAACACVAAASWAFNPAIGLVLAVSCAVVLPALWPFLFPPHLLRNRLPRLLAYVLMVGYLALAKVAIIPFFVRLLHASTAA</sequence>
<keyword evidence="1" id="KW-0472">Membrane</keyword>
<keyword evidence="1" id="KW-0812">Transmembrane</keyword>
<dbReference type="Proteomes" id="UP000737171">
    <property type="component" value="Unassembled WGS sequence"/>
</dbReference>
<name>A0ABX2EHX8_9BURK</name>
<feature type="transmembrane region" description="Helical" evidence="1">
    <location>
        <begin position="16"/>
        <end position="36"/>
    </location>
</feature>
<dbReference type="RefSeq" id="WP_173123707.1">
    <property type="nucleotide sequence ID" value="NZ_JABRWJ010000004.1"/>
</dbReference>
<evidence type="ECO:0008006" key="4">
    <source>
        <dbReference type="Google" id="ProtNLM"/>
    </source>
</evidence>
<feature type="transmembrane region" description="Helical" evidence="1">
    <location>
        <begin position="72"/>
        <end position="94"/>
    </location>
</feature>
<gene>
    <name evidence="2" type="ORF">HLB44_14690</name>
</gene>
<proteinExistence type="predicted"/>
<dbReference type="PROSITE" id="PS51257">
    <property type="entry name" value="PROKAR_LIPOPROTEIN"/>
    <property type="match status" value="1"/>
</dbReference>
<protein>
    <recommendedName>
        <fullName evidence="4">AI-2E family transporter</fullName>
    </recommendedName>
</protein>
<accession>A0ABX2EHX8</accession>
<organism evidence="2 3">
    <name type="scientific">Pseudaquabacterium terrae</name>
    <dbReference type="NCBI Taxonomy" id="2732868"/>
    <lineage>
        <taxon>Bacteria</taxon>
        <taxon>Pseudomonadati</taxon>
        <taxon>Pseudomonadota</taxon>
        <taxon>Betaproteobacteria</taxon>
        <taxon>Burkholderiales</taxon>
        <taxon>Sphaerotilaceae</taxon>
        <taxon>Pseudaquabacterium</taxon>
    </lineage>
</organism>
<keyword evidence="3" id="KW-1185">Reference proteome</keyword>
<evidence type="ECO:0000313" key="3">
    <source>
        <dbReference type="Proteomes" id="UP000737171"/>
    </source>
</evidence>
<evidence type="ECO:0000313" key="2">
    <source>
        <dbReference type="EMBL" id="NRF68238.1"/>
    </source>
</evidence>
<evidence type="ECO:0000256" key="1">
    <source>
        <dbReference type="SAM" id="Phobius"/>
    </source>
</evidence>
<reference evidence="2 3" key="1">
    <citation type="submission" date="2020-05" db="EMBL/GenBank/DDBJ databases">
        <title>Aquincola sp. isolate from soil.</title>
        <authorList>
            <person name="Han J."/>
            <person name="Kim D.-U."/>
        </authorList>
    </citation>
    <scope>NUCLEOTIDE SEQUENCE [LARGE SCALE GENOMIC DNA]</scope>
    <source>
        <strain evidence="2 3">S2</strain>
    </source>
</reference>
<keyword evidence="1" id="KW-1133">Transmembrane helix</keyword>